<proteinExistence type="predicted"/>
<evidence type="ECO:0000313" key="4">
    <source>
        <dbReference type="Proteomes" id="UP000198755"/>
    </source>
</evidence>
<evidence type="ECO:0000313" key="3">
    <source>
        <dbReference type="EMBL" id="SFK61725.1"/>
    </source>
</evidence>
<dbReference type="STRING" id="1612308.SAMN05444581_11239"/>
<dbReference type="Proteomes" id="UP000198755">
    <property type="component" value="Unassembled WGS sequence"/>
</dbReference>
<dbReference type="AlphaFoldDB" id="A0A1I4AYY2"/>
<dbReference type="EMBL" id="FOSN01000012">
    <property type="protein sequence ID" value="SFK61725.1"/>
    <property type="molecule type" value="Genomic_DNA"/>
</dbReference>
<sequence>MSMTKSRTAALILTASAAFFWGLSAASASETQTSTVPRGDKHARVTAGEPDARRAAGQSSGWVDLSQDSASGAGFYPLPPQYRNGALQTRQRRALEYANNPIRSAIASEEIGYDFDEGYAFGHGHGVFDPDDGYGTPFFAGYYNNR</sequence>
<evidence type="ECO:0000256" key="2">
    <source>
        <dbReference type="SAM" id="SignalP"/>
    </source>
</evidence>
<organism evidence="3 4">
    <name type="scientific">Methylocapsa palsarum</name>
    <dbReference type="NCBI Taxonomy" id="1612308"/>
    <lineage>
        <taxon>Bacteria</taxon>
        <taxon>Pseudomonadati</taxon>
        <taxon>Pseudomonadota</taxon>
        <taxon>Alphaproteobacteria</taxon>
        <taxon>Hyphomicrobiales</taxon>
        <taxon>Beijerinckiaceae</taxon>
        <taxon>Methylocapsa</taxon>
    </lineage>
</organism>
<name>A0A1I4AYY2_9HYPH</name>
<protein>
    <submittedName>
        <fullName evidence="3">Uncharacterized protein</fullName>
    </submittedName>
</protein>
<feature type="chain" id="PRO_5011606990" evidence="2">
    <location>
        <begin position="29"/>
        <end position="146"/>
    </location>
</feature>
<evidence type="ECO:0000256" key="1">
    <source>
        <dbReference type="SAM" id="MobiDB-lite"/>
    </source>
</evidence>
<gene>
    <name evidence="3" type="ORF">SAMN05444581_11239</name>
</gene>
<reference evidence="3 4" key="1">
    <citation type="submission" date="2016-10" db="EMBL/GenBank/DDBJ databases">
        <authorList>
            <person name="de Groot N.N."/>
        </authorList>
    </citation>
    <scope>NUCLEOTIDE SEQUENCE [LARGE SCALE GENOMIC DNA]</scope>
    <source>
        <strain evidence="3 4">NE2</strain>
    </source>
</reference>
<keyword evidence="4" id="KW-1185">Reference proteome</keyword>
<feature type="signal peptide" evidence="2">
    <location>
        <begin position="1"/>
        <end position="28"/>
    </location>
</feature>
<accession>A0A1I4AYY2</accession>
<keyword evidence="2" id="KW-0732">Signal</keyword>
<feature type="region of interest" description="Disordered" evidence="1">
    <location>
        <begin position="30"/>
        <end position="63"/>
    </location>
</feature>